<proteinExistence type="predicted"/>
<evidence type="ECO:0000313" key="6">
    <source>
        <dbReference type="Proteomes" id="UP000005206"/>
    </source>
</evidence>
<dbReference type="InterPro" id="IPR007219">
    <property type="entry name" value="XnlR_reg_dom"/>
</dbReference>
<name>C7Z3E6_FUSV7</name>
<dbReference type="OMA" id="LYYQNFH"/>
<feature type="compositionally biased region" description="Low complexity" evidence="3">
    <location>
        <begin position="117"/>
        <end position="134"/>
    </location>
</feature>
<dbReference type="HOGENOM" id="CLU_015502_1_1_1"/>
<dbReference type="PANTHER" id="PTHR47431:SF2">
    <property type="entry name" value="ZN(II)2CYS6 TRANSCRIPTION FACTOR (EUROFUNG)"/>
    <property type="match status" value="1"/>
</dbReference>
<dbReference type="Gene3D" id="4.10.240.10">
    <property type="entry name" value="Zn(2)-C6 fungal-type DNA-binding domain"/>
    <property type="match status" value="1"/>
</dbReference>
<gene>
    <name evidence="5" type="ORF">NECHADRAFT_55638</name>
</gene>
<dbReference type="AlphaFoldDB" id="C7Z3E6"/>
<organism evidence="5 6">
    <name type="scientific">Fusarium vanettenii (strain ATCC MYA-4622 / CBS 123669 / FGSC 9596 / NRRL 45880 / 77-13-4)</name>
    <name type="common">Fusarium solani subsp. pisi</name>
    <dbReference type="NCBI Taxonomy" id="660122"/>
    <lineage>
        <taxon>Eukaryota</taxon>
        <taxon>Fungi</taxon>
        <taxon>Dikarya</taxon>
        <taxon>Ascomycota</taxon>
        <taxon>Pezizomycotina</taxon>
        <taxon>Sordariomycetes</taxon>
        <taxon>Hypocreomycetidae</taxon>
        <taxon>Hypocreales</taxon>
        <taxon>Nectriaceae</taxon>
        <taxon>Fusarium</taxon>
        <taxon>Fusarium solani species complex</taxon>
        <taxon>Fusarium vanettenii</taxon>
    </lineage>
</organism>
<dbReference type="EMBL" id="GG698908">
    <property type="protein sequence ID" value="EEU41459.1"/>
    <property type="molecule type" value="Genomic_DNA"/>
</dbReference>
<dbReference type="GeneID" id="9675788"/>
<dbReference type="GO" id="GO:0003677">
    <property type="term" value="F:DNA binding"/>
    <property type="evidence" value="ECO:0007669"/>
    <property type="project" value="InterPro"/>
</dbReference>
<dbReference type="eggNOG" id="ENOG502RF8N">
    <property type="taxonomic scope" value="Eukaryota"/>
</dbReference>
<dbReference type="STRING" id="660122.C7Z3E6"/>
<dbReference type="GO" id="GO:0006351">
    <property type="term" value="P:DNA-templated transcription"/>
    <property type="evidence" value="ECO:0007669"/>
    <property type="project" value="InterPro"/>
</dbReference>
<dbReference type="RefSeq" id="XP_003047172.1">
    <property type="nucleotide sequence ID" value="XM_003047126.1"/>
</dbReference>
<dbReference type="OrthoDB" id="5367487at2759"/>
<keyword evidence="1" id="KW-0479">Metal-binding</keyword>
<dbReference type="PANTHER" id="PTHR47431">
    <property type="entry name" value="ZN(II)2CYS6 TRANSCRIPTION FACTOR (EUROFUNG)-RELATED"/>
    <property type="match status" value="1"/>
</dbReference>
<protein>
    <recommendedName>
        <fullName evidence="4">Zn(2)-C6 fungal-type domain-containing protein</fullName>
    </recommendedName>
</protein>
<evidence type="ECO:0000259" key="4">
    <source>
        <dbReference type="PROSITE" id="PS50048"/>
    </source>
</evidence>
<dbReference type="PROSITE" id="PS00463">
    <property type="entry name" value="ZN2_CY6_FUNGAL_1"/>
    <property type="match status" value="1"/>
</dbReference>
<dbReference type="InParanoid" id="C7Z3E6"/>
<dbReference type="CDD" id="cd12148">
    <property type="entry name" value="fungal_TF_MHR"/>
    <property type="match status" value="1"/>
</dbReference>
<feature type="region of interest" description="Disordered" evidence="3">
    <location>
        <begin position="117"/>
        <end position="142"/>
    </location>
</feature>
<evidence type="ECO:0000256" key="3">
    <source>
        <dbReference type="SAM" id="MobiDB-lite"/>
    </source>
</evidence>
<feature type="domain" description="Zn(2)-C6 fungal-type" evidence="4">
    <location>
        <begin position="44"/>
        <end position="74"/>
    </location>
</feature>
<dbReference type="GO" id="GO:0008270">
    <property type="term" value="F:zinc ion binding"/>
    <property type="evidence" value="ECO:0007669"/>
    <property type="project" value="InterPro"/>
</dbReference>
<dbReference type="Pfam" id="PF00172">
    <property type="entry name" value="Zn_clus"/>
    <property type="match status" value="1"/>
</dbReference>
<evidence type="ECO:0000256" key="2">
    <source>
        <dbReference type="ARBA" id="ARBA00023242"/>
    </source>
</evidence>
<evidence type="ECO:0000313" key="5">
    <source>
        <dbReference type="EMBL" id="EEU41459.1"/>
    </source>
</evidence>
<dbReference type="SUPFAM" id="SSF57701">
    <property type="entry name" value="Zn2/Cys6 DNA-binding domain"/>
    <property type="match status" value="1"/>
</dbReference>
<dbReference type="GO" id="GO:0000981">
    <property type="term" value="F:DNA-binding transcription factor activity, RNA polymerase II-specific"/>
    <property type="evidence" value="ECO:0007669"/>
    <property type="project" value="InterPro"/>
</dbReference>
<keyword evidence="6" id="KW-1185">Reference proteome</keyword>
<dbReference type="SMART" id="SM00066">
    <property type="entry name" value="GAL4"/>
    <property type="match status" value="1"/>
</dbReference>
<reference evidence="5 6" key="1">
    <citation type="journal article" date="2009" name="PLoS Genet.">
        <title>The genome of Nectria haematococca: contribution of supernumerary chromosomes to gene expansion.</title>
        <authorList>
            <person name="Coleman J.J."/>
            <person name="Rounsley S.D."/>
            <person name="Rodriguez-Carres M."/>
            <person name="Kuo A."/>
            <person name="Wasmann C.C."/>
            <person name="Grimwood J."/>
            <person name="Schmutz J."/>
            <person name="Taga M."/>
            <person name="White G.J."/>
            <person name="Zhou S."/>
            <person name="Schwartz D.C."/>
            <person name="Freitag M."/>
            <person name="Ma L.J."/>
            <person name="Danchin E.G."/>
            <person name="Henrissat B."/>
            <person name="Coutinho P.M."/>
            <person name="Nelson D.R."/>
            <person name="Straney D."/>
            <person name="Napoli C.A."/>
            <person name="Barker B.M."/>
            <person name="Gribskov M."/>
            <person name="Rep M."/>
            <person name="Kroken S."/>
            <person name="Molnar I."/>
            <person name="Rensing C."/>
            <person name="Kennell J.C."/>
            <person name="Zamora J."/>
            <person name="Farman M.L."/>
            <person name="Selker E.U."/>
            <person name="Salamov A."/>
            <person name="Shapiro H."/>
            <person name="Pangilinan J."/>
            <person name="Lindquist E."/>
            <person name="Lamers C."/>
            <person name="Grigoriev I.V."/>
            <person name="Geiser D.M."/>
            <person name="Covert S.F."/>
            <person name="Temporini E."/>
            <person name="Vanetten H.D."/>
        </authorList>
    </citation>
    <scope>NUCLEOTIDE SEQUENCE [LARGE SCALE GENOMIC DNA]</scope>
    <source>
        <strain evidence="6">ATCC MYA-4622 / CBS 123669 / FGSC 9596 / NRRL 45880 / 77-13-4</strain>
    </source>
</reference>
<dbReference type="PROSITE" id="PS50048">
    <property type="entry name" value="ZN2_CY6_FUNGAL_2"/>
    <property type="match status" value="1"/>
</dbReference>
<keyword evidence="2" id="KW-0539">Nucleus</keyword>
<dbReference type="Proteomes" id="UP000005206">
    <property type="component" value="Unassembled WGS sequence"/>
</dbReference>
<sequence length="580" mass="64533">MQHHHHIGHIQVVHTALLDHLTLKKSLQSRPCCQEKKPNPSSRACLPCREKHLRCDGQTPICHRCASTGLTCIFVQSRRGRRGGSSQVNRATSSTTLLPTPVVAGLCEQQEMTDSSVSDSQLQNSLSQQTNSQSEDTISIPQIDNGDANDHYLIRLYYKYIHPAHPFLLPQRIYQENPNVFPNHLKRAICFISSHHSASDTEQLRDASNTVFSPGITNDGFKVQSLILVTLASYARFERDRGNQALSTAIDIAHQIGLNSDAFHQDHEPLFRESWRRTWWELYTISGLISLISGTNIRLSQPVSMTLPCDTEAYDMCQVPRMGDVKEMQQRFRLEAPAQWSSFAYKIESMCILSMVLDANSKGCSSTKQLAEAAISSWLLSLPEEKQDSLQPDGEVDEVMSCALMIIHLAGICLHLPQSPLAHVGDFRTVCGNHLGQAISEYPKVHKVAALRSAKALARLLTFHPSVKTLSPCFSCAIAFSSAVLLAEYSTQTSPKPLYLGENLQLQLSALQSVGQTWPIARVVRSQIAGFARDVMDKAPPSNYTDATTELAPIMLDDQWFQDLLNENAMLPEEMQDGQS</sequence>
<dbReference type="KEGG" id="nhe:NECHADRAFT_55638"/>
<accession>C7Z3E6</accession>
<dbReference type="Pfam" id="PF04082">
    <property type="entry name" value="Fungal_trans"/>
    <property type="match status" value="1"/>
</dbReference>
<evidence type="ECO:0000256" key="1">
    <source>
        <dbReference type="ARBA" id="ARBA00022723"/>
    </source>
</evidence>
<dbReference type="InterPro" id="IPR001138">
    <property type="entry name" value="Zn2Cys6_DnaBD"/>
</dbReference>
<dbReference type="VEuPathDB" id="FungiDB:NECHADRAFT_55638"/>
<dbReference type="InterPro" id="IPR036864">
    <property type="entry name" value="Zn2-C6_fun-type_DNA-bd_sf"/>
</dbReference>
<dbReference type="CDD" id="cd00067">
    <property type="entry name" value="GAL4"/>
    <property type="match status" value="1"/>
</dbReference>